<evidence type="ECO:0000313" key="1">
    <source>
        <dbReference type="EMBL" id="THD10680.1"/>
    </source>
</evidence>
<name>A0A4S3KP92_9GAMM</name>
<dbReference type="EMBL" id="MWQO01000023">
    <property type="protein sequence ID" value="THD10680.1"/>
    <property type="molecule type" value="Genomic_DNA"/>
</dbReference>
<dbReference type="RefSeq" id="WP_081126338.1">
    <property type="nucleotide sequence ID" value="NZ_LDOS01000001.1"/>
</dbReference>
<keyword evidence="2" id="KW-1185">Reference proteome</keyword>
<sequence>MTNLIESYRKLRTRIPELPEMHTGSYTMTQQTCTSEAQLWAHLAEHAPRQGWLQFQSYQLAMHGELPVRDPRWGMLLAGELVDAEGCSIAIALDADGAWLVSRFEHQATGDDLWDEVRHLAHDPKTGTLRYRRYWRHDAEAGFVQDHGCFIGFE</sequence>
<gene>
    <name evidence="1" type="ORF">B1806_07440</name>
</gene>
<dbReference type="STRING" id="993689.GCA_002077135_00991"/>
<comment type="caution">
    <text evidence="1">The sequence shown here is derived from an EMBL/GenBank/DDBJ whole genome shotgun (WGS) entry which is preliminary data.</text>
</comment>
<organism evidence="1 2">
    <name type="scientific">Metallibacterium scheffleri</name>
    <dbReference type="NCBI Taxonomy" id="993689"/>
    <lineage>
        <taxon>Bacteria</taxon>
        <taxon>Pseudomonadati</taxon>
        <taxon>Pseudomonadota</taxon>
        <taxon>Gammaproteobacteria</taxon>
        <taxon>Lysobacterales</taxon>
        <taxon>Rhodanobacteraceae</taxon>
        <taxon>Metallibacterium</taxon>
    </lineage>
</organism>
<dbReference type="AlphaFoldDB" id="A0A4S3KP92"/>
<protein>
    <submittedName>
        <fullName evidence="1">Uncharacterized protein</fullName>
    </submittedName>
</protein>
<dbReference type="Proteomes" id="UP000307749">
    <property type="component" value="Unassembled WGS sequence"/>
</dbReference>
<proteinExistence type="predicted"/>
<evidence type="ECO:0000313" key="2">
    <source>
        <dbReference type="Proteomes" id="UP000307749"/>
    </source>
</evidence>
<accession>A0A4S3KP92</accession>
<reference evidence="1 2" key="1">
    <citation type="submission" date="2017-02" db="EMBL/GenBank/DDBJ databases">
        <title>Whole genome sequencing of Metallibacterium scheffleri DSM 24874 (T).</title>
        <authorList>
            <person name="Kumar S."/>
            <person name="Patil P."/>
            <person name="Patil P.B."/>
        </authorList>
    </citation>
    <scope>NUCLEOTIDE SEQUENCE [LARGE SCALE GENOMIC DNA]</scope>
    <source>
        <strain evidence="1 2">DSM 24874</strain>
    </source>
</reference>